<accession>A0A0A9E6Z0</accession>
<feature type="region of interest" description="Disordered" evidence="1">
    <location>
        <begin position="47"/>
        <end position="68"/>
    </location>
</feature>
<evidence type="ECO:0000256" key="1">
    <source>
        <dbReference type="SAM" id="MobiDB-lite"/>
    </source>
</evidence>
<name>A0A0A9E6Z0_ARUDO</name>
<reference evidence="2" key="1">
    <citation type="submission" date="2014-09" db="EMBL/GenBank/DDBJ databases">
        <authorList>
            <person name="Magalhaes I.L.F."/>
            <person name="Oliveira U."/>
            <person name="Santos F.R."/>
            <person name="Vidigal T.H.D.A."/>
            <person name="Brescovit A.D."/>
            <person name="Santos A.J."/>
        </authorList>
    </citation>
    <scope>NUCLEOTIDE SEQUENCE</scope>
    <source>
        <tissue evidence="2">Shoot tissue taken approximately 20 cm above the soil surface</tissue>
    </source>
</reference>
<protein>
    <submittedName>
        <fullName evidence="2">Uncharacterized protein</fullName>
    </submittedName>
</protein>
<proteinExistence type="predicted"/>
<dbReference type="EMBL" id="GBRH01201356">
    <property type="protein sequence ID" value="JAD96539.1"/>
    <property type="molecule type" value="Transcribed_RNA"/>
</dbReference>
<reference evidence="2" key="2">
    <citation type="journal article" date="2015" name="Data Brief">
        <title>Shoot transcriptome of the giant reed, Arundo donax.</title>
        <authorList>
            <person name="Barrero R.A."/>
            <person name="Guerrero F.D."/>
            <person name="Moolhuijzen P."/>
            <person name="Goolsby J.A."/>
            <person name="Tidwell J."/>
            <person name="Bellgard S.E."/>
            <person name="Bellgard M.I."/>
        </authorList>
    </citation>
    <scope>NUCLEOTIDE SEQUENCE</scope>
    <source>
        <tissue evidence="2">Shoot tissue taken approximately 20 cm above the soil surface</tissue>
    </source>
</reference>
<evidence type="ECO:0000313" key="2">
    <source>
        <dbReference type="EMBL" id="JAD96539.1"/>
    </source>
</evidence>
<organism evidence="2">
    <name type="scientific">Arundo donax</name>
    <name type="common">Giant reed</name>
    <name type="synonym">Donax arundinaceus</name>
    <dbReference type="NCBI Taxonomy" id="35708"/>
    <lineage>
        <taxon>Eukaryota</taxon>
        <taxon>Viridiplantae</taxon>
        <taxon>Streptophyta</taxon>
        <taxon>Embryophyta</taxon>
        <taxon>Tracheophyta</taxon>
        <taxon>Spermatophyta</taxon>
        <taxon>Magnoliopsida</taxon>
        <taxon>Liliopsida</taxon>
        <taxon>Poales</taxon>
        <taxon>Poaceae</taxon>
        <taxon>PACMAD clade</taxon>
        <taxon>Arundinoideae</taxon>
        <taxon>Arundineae</taxon>
        <taxon>Arundo</taxon>
    </lineage>
</organism>
<feature type="compositionally biased region" description="Polar residues" evidence="1">
    <location>
        <begin position="56"/>
        <end position="68"/>
    </location>
</feature>
<dbReference type="AlphaFoldDB" id="A0A0A9E6Z0"/>
<sequence>MSVTHRIAKTEGKSHVLQQLQNTEQRMKQLYCFSVGWSSGALRQLTNKRGGGEANYNETTQNHTMYAS</sequence>